<sequence>MSKEQDVKVLHRLSPEAYRQLEQKLPQPATPADGTQAAYNLGIQYVLKVLRDGFVA</sequence>
<dbReference type="Proteomes" id="UP000223770">
    <property type="component" value="Segment"/>
</dbReference>
<accession>A0A1W5P506</accession>
<keyword evidence="2" id="KW-1185">Reference proteome</keyword>
<reference evidence="1 2" key="1">
    <citation type="journal article" date="2017" name="Arch. Virol.">
        <title>Genomic characterization of bacteriophage vB_PcaP_PP2 infecting Pectobacterium carotovorum subsp. carotovorum, a new member of a proposed genus in the subfamily Autographivirinae.</title>
        <authorList>
            <person name="Lim J.A."/>
            <person name="Heu S."/>
            <person name="Park J."/>
            <person name="Roh E."/>
        </authorList>
    </citation>
    <scope>NUCLEOTIDE SEQUENCE [LARGE SCALE GENOMIC DNA]</scope>
</reference>
<evidence type="ECO:0000313" key="2">
    <source>
        <dbReference type="Proteomes" id="UP000223770"/>
    </source>
</evidence>
<gene>
    <name evidence="1" type="ORF">PP2_029</name>
</gene>
<dbReference type="EMBL" id="KX756572">
    <property type="protein sequence ID" value="AOT25395.1"/>
    <property type="molecule type" value="Genomic_DNA"/>
</dbReference>
<evidence type="ECO:0000313" key="1">
    <source>
        <dbReference type="EMBL" id="AOT25395.1"/>
    </source>
</evidence>
<organism evidence="1 2">
    <name type="scientific">Pectobacterium phage PP2</name>
    <dbReference type="NCBI Taxonomy" id="1897743"/>
    <lineage>
        <taxon>Viruses</taxon>
        <taxon>Duplodnaviria</taxon>
        <taxon>Heunggongvirae</taxon>
        <taxon>Uroviricota</taxon>
        <taxon>Caudoviricetes</taxon>
        <taxon>Autographivirales</taxon>
        <taxon>Autonotataviridae</taxon>
        <taxon>Melnykvirinae</taxon>
        <taxon>Wanjuvirus</taxon>
        <taxon>Wanjuvirus PP2</taxon>
    </lineage>
</organism>
<protein>
    <submittedName>
        <fullName evidence="1">Uncharacterized protein</fullName>
    </submittedName>
</protein>
<proteinExistence type="predicted"/>
<name>A0A1W5P506_9CAUD</name>